<name>A0A1V4H704_9BACL</name>
<dbReference type="Gene3D" id="3.40.50.1000">
    <property type="entry name" value="HAD superfamily/HAD-like"/>
    <property type="match status" value="1"/>
</dbReference>
<dbReference type="AlphaFoldDB" id="A0A1V4H704"/>
<dbReference type="NCBIfam" id="TIGR01484">
    <property type="entry name" value="HAD-SF-IIB"/>
    <property type="match status" value="1"/>
</dbReference>
<dbReference type="GO" id="GO:0016791">
    <property type="term" value="F:phosphatase activity"/>
    <property type="evidence" value="ECO:0007669"/>
    <property type="project" value="UniProtKB-ARBA"/>
</dbReference>
<comment type="caution">
    <text evidence="1">The sequence shown here is derived from an EMBL/GenBank/DDBJ whole genome shotgun (WGS) entry which is preliminary data.</text>
</comment>
<dbReference type="NCBIfam" id="TIGR00099">
    <property type="entry name" value="Cof-subfamily"/>
    <property type="match status" value="1"/>
</dbReference>
<dbReference type="Gene3D" id="3.30.1240.10">
    <property type="match status" value="1"/>
</dbReference>
<dbReference type="SUPFAM" id="SSF56784">
    <property type="entry name" value="HAD-like"/>
    <property type="match status" value="1"/>
</dbReference>
<dbReference type="PANTHER" id="PTHR10000">
    <property type="entry name" value="PHOSPHOSERINE PHOSPHATASE"/>
    <property type="match status" value="1"/>
</dbReference>
<dbReference type="SFLD" id="SFLDS00003">
    <property type="entry name" value="Haloacid_Dehalogenase"/>
    <property type="match status" value="1"/>
</dbReference>
<dbReference type="STRING" id="1469647.BC351_13395"/>
<dbReference type="OrthoDB" id="9790031at2"/>
<dbReference type="PANTHER" id="PTHR10000:SF8">
    <property type="entry name" value="HAD SUPERFAMILY HYDROLASE-LIKE, TYPE 3"/>
    <property type="match status" value="1"/>
</dbReference>
<gene>
    <name evidence="1" type="ORF">BC351_13395</name>
</gene>
<dbReference type="Pfam" id="PF08282">
    <property type="entry name" value="Hydrolase_3"/>
    <property type="match status" value="1"/>
</dbReference>
<accession>A0A1V4H704</accession>
<proteinExistence type="predicted"/>
<evidence type="ECO:0000313" key="1">
    <source>
        <dbReference type="EMBL" id="OPH46914.1"/>
    </source>
</evidence>
<dbReference type="RefSeq" id="WP_158082391.1">
    <property type="nucleotide sequence ID" value="NZ_MBTG01000072.1"/>
</dbReference>
<dbReference type="GO" id="GO:0005829">
    <property type="term" value="C:cytosol"/>
    <property type="evidence" value="ECO:0007669"/>
    <property type="project" value="TreeGrafter"/>
</dbReference>
<protein>
    <recommendedName>
        <fullName evidence="3">Hydrolase</fullName>
    </recommendedName>
</protein>
<sequence length="266" mass="29299">MHRILLVSDMDGTLLDREQRISAENAEAIRRFQAQGGLFTLATGRTEAAVAPYVRELGIRVPLILYNGAKLYCPAADKVLEEKYLELDPSLWGEIVDLAGTDAAVLVYHCGSVYSANRNSWLEAHERKDGVASQPISELAGWPCPITKVLIVAATPQKALQFEELVHSSGLPCELVYSEETYLEILPFKASKGEALQELIRHLGVEGLRTIGIGNHLNDISLIQQADLGYAVDNAHPKLKEVADAHTVHYEEHALADIIQRLLDSN</sequence>
<dbReference type="InterPro" id="IPR006379">
    <property type="entry name" value="HAD-SF_hydro_IIB"/>
</dbReference>
<dbReference type="Proteomes" id="UP000190626">
    <property type="component" value="Unassembled WGS sequence"/>
</dbReference>
<dbReference type="InterPro" id="IPR023214">
    <property type="entry name" value="HAD_sf"/>
</dbReference>
<dbReference type="EMBL" id="MBTG01000072">
    <property type="protein sequence ID" value="OPH46914.1"/>
    <property type="molecule type" value="Genomic_DNA"/>
</dbReference>
<dbReference type="SFLD" id="SFLDG01140">
    <property type="entry name" value="C2.B:_Phosphomannomutase_and_P"/>
    <property type="match status" value="1"/>
</dbReference>
<reference evidence="2" key="1">
    <citation type="submission" date="2016-07" db="EMBL/GenBank/DDBJ databases">
        <authorList>
            <person name="Florea S."/>
            <person name="Webb J.S."/>
            <person name="Jaromczyk J."/>
            <person name="Schardl C.L."/>
        </authorList>
    </citation>
    <scope>NUCLEOTIDE SEQUENCE [LARGE SCALE GENOMIC DNA]</scope>
    <source>
        <strain evidence="2">CY1</strain>
    </source>
</reference>
<evidence type="ECO:0008006" key="3">
    <source>
        <dbReference type="Google" id="ProtNLM"/>
    </source>
</evidence>
<dbReference type="InterPro" id="IPR000150">
    <property type="entry name" value="Cof"/>
</dbReference>
<evidence type="ECO:0000313" key="2">
    <source>
        <dbReference type="Proteomes" id="UP000190626"/>
    </source>
</evidence>
<dbReference type="InterPro" id="IPR036412">
    <property type="entry name" value="HAD-like_sf"/>
</dbReference>
<organism evidence="1 2">
    <name type="scientific">Paenibacillus ferrarius</name>
    <dbReference type="NCBI Taxonomy" id="1469647"/>
    <lineage>
        <taxon>Bacteria</taxon>
        <taxon>Bacillati</taxon>
        <taxon>Bacillota</taxon>
        <taxon>Bacilli</taxon>
        <taxon>Bacillales</taxon>
        <taxon>Paenibacillaceae</taxon>
        <taxon>Paenibacillus</taxon>
    </lineage>
</organism>
<dbReference type="GO" id="GO:0000287">
    <property type="term" value="F:magnesium ion binding"/>
    <property type="evidence" value="ECO:0007669"/>
    <property type="project" value="TreeGrafter"/>
</dbReference>
<keyword evidence="2" id="KW-1185">Reference proteome</keyword>